<gene>
    <name evidence="1" type="ORF">HMPREF1097_03971</name>
</gene>
<reference evidence="1 2" key="1">
    <citation type="submission" date="2013-01" db="EMBL/GenBank/DDBJ databases">
        <title>The Genome Sequence of Clostridium bolteae 90B8.</title>
        <authorList>
            <consortium name="The Broad Institute Genome Sequencing Platform"/>
            <person name="Earl A."/>
            <person name="Ward D."/>
            <person name="Feldgarden M."/>
            <person name="Gevers D."/>
            <person name="Courvalin P."/>
            <person name="Lambert T."/>
            <person name="Walker B."/>
            <person name="Young S.K."/>
            <person name="Zeng Q."/>
            <person name="Gargeya S."/>
            <person name="Fitzgerald M."/>
            <person name="Haas B."/>
            <person name="Abouelleil A."/>
            <person name="Alvarado L."/>
            <person name="Arachchi H.M."/>
            <person name="Berlin A.M."/>
            <person name="Chapman S.B."/>
            <person name="Dewar J."/>
            <person name="Goldberg J."/>
            <person name="Griggs A."/>
            <person name="Gujja S."/>
            <person name="Hansen M."/>
            <person name="Howarth C."/>
            <person name="Imamovic A."/>
            <person name="Larimer J."/>
            <person name="McCowan C."/>
            <person name="Murphy C."/>
            <person name="Neiman D."/>
            <person name="Pearson M."/>
            <person name="Priest M."/>
            <person name="Roberts A."/>
            <person name="Saif S."/>
            <person name="Shea T."/>
            <person name="Sisk P."/>
            <person name="Sykes S."/>
            <person name="Wortman J."/>
            <person name="Nusbaum C."/>
            <person name="Birren B."/>
        </authorList>
    </citation>
    <scope>NUCLEOTIDE SEQUENCE [LARGE SCALE GENOMIC DNA]</scope>
    <source>
        <strain evidence="1 2">90B8</strain>
    </source>
</reference>
<name>R0AP77_9FIRM</name>
<dbReference type="AlphaFoldDB" id="R0AP77"/>
<dbReference type="HOGENOM" id="CLU_2952094_0_0_9"/>
<evidence type="ECO:0000313" key="2">
    <source>
        <dbReference type="Proteomes" id="UP000013041"/>
    </source>
</evidence>
<dbReference type="Pfam" id="PF25185">
    <property type="entry name" value="Tad3"/>
    <property type="match status" value="1"/>
</dbReference>
<dbReference type="RefSeq" id="WP_002573199.1">
    <property type="nucleotide sequence ID" value="NZ_KB851156.1"/>
</dbReference>
<dbReference type="PATRIC" id="fig|997897.5.peg.4180"/>
<organism evidence="1 2">
    <name type="scientific">Enterocloster bolteae 90B8</name>
    <dbReference type="NCBI Taxonomy" id="997897"/>
    <lineage>
        <taxon>Bacteria</taxon>
        <taxon>Bacillati</taxon>
        <taxon>Bacillota</taxon>
        <taxon>Clostridia</taxon>
        <taxon>Lachnospirales</taxon>
        <taxon>Lachnospiraceae</taxon>
        <taxon>Enterocloster</taxon>
    </lineage>
</organism>
<proteinExistence type="predicted"/>
<dbReference type="Proteomes" id="UP000013041">
    <property type="component" value="Unassembled WGS sequence"/>
</dbReference>
<dbReference type="EMBL" id="AGYG01000028">
    <property type="protein sequence ID" value="ENZ34584.1"/>
    <property type="molecule type" value="Genomic_DNA"/>
</dbReference>
<protein>
    <submittedName>
        <fullName evidence="1">Uncharacterized protein</fullName>
    </submittedName>
</protein>
<dbReference type="InterPro" id="IPR057383">
    <property type="entry name" value="Tad3"/>
</dbReference>
<comment type="caution">
    <text evidence="1">The sequence shown here is derived from an EMBL/GenBank/DDBJ whole genome shotgun (WGS) entry which is preliminary data.</text>
</comment>
<evidence type="ECO:0000313" key="1">
    <source>
        <dbReference type="EMBL" id="ENZ34584.1"/>
    </source>
</evidence>
<accession>R0AP77</accession>
<sequence length="59" mass="6638">MNITEYAKSELERLGKDDEGMQELINKDILEIVERFASQGHSGFFGQLCFISTGTVIEV</sequence>